<sequence>MHGRNFAVVGLVSLLAACASAPVRFHTLDPVAPASPLPAAPALRVPVRLVSVTLPPELDRPQIVRRAGPGRLDVADDDRWAGGLDELARRALAADLAARLPPGAVVPPDDPAPPRLLHGLDVVIERFEGTTTGEGGGPVTLEARWTLLGGAPGQALARHDERIEVPANTSKDGIDIDDTVTAMSVALGQLAERIAREIR</sequence>
<dbReference type="InterPro" id="IPR005586">
    <property type="entry name" value="ABC_trans_aux"/>
</dbReference>
<feature type="chain" id="PRO_5035168047" description="ABC-type transport auxiliary lipoprotein component domain-containing protein" evidence="1">
    <location>
        <begin position="22"/>
        <end position="199"/>
    </location>
</feature>
<evidence type="ECO:0000313" key="3">
    <source>
        <dbReference type="EMBL" id="GGF27860.1"/>
    </source>
</evidence>
<protein>
    <recommendedName>
        <fullName evidence="2">ABC-type transport auxiliary lipoprotein component domain-containing protein</fullName>
    </recommendedName>
</protein>
<name>A0A8J3E4K3_9PROT</name>
<reference evidence="3" key="1">
    <citation type="journal article" date="2014" name="Int. J. Syst. Evol. Microbiol.">
        <title>Complete genome sequence of Corynebacterium casei LMG S-19264T (=DSM 44701T), isolated from a smear-ripened cheese.</title>
        <authorList>
            <consortium name="US DOE Joint Genome Institute (JGI-PGF)"/>
            <person name="Walter F."/>
            <person name="Albersmeier A."/>
            <person name="Kalinowski J."/>
            <person name="Ruckert C."/>
        </authorList>
    </citation>
    <scope>NUCLEOTIDE SEQUENCE</scope>
    <source>
        <strain evidence="3">CGMCC 1.15725</strain>
    </source>
</reference>
<dbReference type="Pfam" id="PF03886">
    <property type="entry name" value="ABC_trans_aux"/>
    <property type="match status" value="1"/>
</dbReference>
<accession>A0A8J3E4K3</accession>
<feature type="signal peptide" evidence="1">
    <location>
        <begin position="1"/>
        <end position="21"/>
    </location>
</feature>
<proteinExistence type="predicted"/>
<dbReference type="AlphaFoldDB" id="A0A8J3E4K3"/>
<comment type="caution">
    <text evidence="3">The sequence shown here is derived from an EMBL/GenBank/DDBJ whole genome shotgun (WGS) entry which is preliminary data.</text>
</comment>
<evidence type="ECO:0000313" key="4">
    <source>
        <dbReference type="Proteomes" id="UP000646365"/>
    </source>
</evidence>
<evidence type="ECO:0000259" key="2">
    <source>
        <dbReference type="Pfam" id="PF03886"/>
    </source>
</evidence>
<evidence type="ECO:0000256" key="1">
    <source>
        <dbReference type="SAM" id="SignalP"/>
    </source>
</evidence>
<dbReference type="PROSITE" id="PS51257">
    <property type="entry name" value="PROKAR_LIPOPROTEIN"/>
    <property type="match status" value="1"/>
</dbReference>
<gene>
    <name evidence="3" type="ORF">GCM10011611_37310</name>
</gene>
<keyword evidence="4" id="KW-1185">Reference proteome</keyword>
<dbReference type="EMBL" id="BMJQ01000009">
    <property type="protein sequence ID" value="GGF27860.1"/>
    <property type="molecule type" value="Genomic_DNA"/>
</dbReference>
<dbReference type="RefSeq" id="WP_189048474.1">
    <property type="nucleotide sequence ID" value="NZ_BMJQ01000009.1"/>
</dbReference>
<dbReference type="Gene3D" id="3.40.50.10610">
    <property type="entry name" value="ABC-type transport auxiliary lipoprotein component"/>
    <property type="match status" value="1"/>
</dbReference>
<organism evidence="3 4">
    <name type="scientific">Aliidongia dinghuensis</name>
    <dbReference type="NCBI Taxonomy" id="1867774"/>
    <lineage>
        <taxon>Bacteria</taxon>
        <taxon>Pseudomonadati</taxon>
        <taxon>Pseudomonadota</taxon>
        <taxon>Alphaproteobacteria</taxon>
        <taxon>Rhodospirillales</taxon>
        <taxon>Dongiaceae</taxon>
        <taxon>Aliidongia</taxon>
    </lineage>
</organism>
<keyword evidence="1" id="KW-0732">Signal</keyword>
<dbReference type="SUPFAM" id="SSF159594">
    <property type="entry name" value="XCC0632-like"/>
    <property type="match status" value="1"/>
</dbReference>
<reference evidence="3" key="2">
    <citation type="submission" date="2020-09" db="EMBL/GenBank/DDBJ databases">
        <authorList>
            <person name="Sun Q."/>
            <person name="Zhou Y."/>
        </authorList>
    </citation>
    <scope>NUCLEOTIDE SEQUENCE</scope>
    <source>
        <strain evidence="3">CGMCC 1.15725</strain>
    </source>
</reference>
<feature type="domain" description="ABC-type transport auxiliary lipoprotein component" evidence="2">
    <location>
        <begin position="27"/>
        <end position="195"/>
    </location>
</feature>
<dbReference type="Proteomes" id="UP000646365">
    <property type="component" value="Unassembled WGS sequence"/>
</dbReference>